<dbReference type="EMBL" id="JACSDY010000003">
    <property type="protein sequence ID" value="KAF7431411.1"/>
    <property type="molecule type" value="Genomic_DNA"/>
</dbReference>
<feature type="chain" id="PRO_5032765264" description="Secreted protein" evidence="1">
    <location>
        <begin position="23"/>
        <end position="93"/>
    </location>
</feature>
<dbReference type="PROSITE" id="PS51257">
    <property type="entry name" value="PROKAR_LIPOPROTEIN"/>
    <property type="match status" value="1"/>
</dbReference>
<comment type="caution">
    <text evidence="2">The sequence shown here is derived from an EMBL/GenBank/DDBJ whole genome shotgun (WGS) entry which is preliminary data.</text>
</comment>
<name>A0A834P7B5_VESPE</name>
<evidence type="ECO:0008006" key="4">
    <source>
        <dbReference type="Google" id="ProtNLM"/>
    </source>
</evidence>
<sequence length="93" mass="10703">MRNKRFVASAISLLACSSLVGSWEIAWSKRHDCGTRGPWTTTTEGTVKLMLLAYQWPDTSAPKVLGCGQRRREFYDSILKLRIKEKKEEKEKK</sequence>
<feature type="signal peptide" evidence="1">
    <location>
        <begin position="1"/>
        <end position="22"/>
    </location>
</feature>
<accession>A0A834P7B5</accession>
<protein>
    <recommendedName>
        <fullName evidence="4">Secreted protein</fullName>
    </recommendedName>
</protein>
<dbReference type="Proteomes" id="UP000600918">
    <property type="component" value="Unassembled WGS sequence"/>
</dbReference>
<gene>
    <name evidence="2" type="ORF">H0235_004335</name>
</gene>
<reference evidence="2" key="1">
    <citation type="journal article" date="2020" name="G3 (Bethesda)">
        <title>High-Quality Assemblies for Three Invasive Social Wasps from the &lt;i&gt;Vespula&lt;/i&gt; Genus.</title>
        <authorList>
            <person name="Harrop T.W.R."/>
            <person name="Guhlin J."/>
            <person name="McLaughlin G.M."/>
            <person name="Permina E."/>
            <person name="Stockwell P."/>
            <person name="Gilligan J."/>
            <person name="Le Lec M.F."/>
            <person name="Gruber M.A.M."/>
            <person name="Quinn O."/>
            <person name="Lovegrove M."/>
            <person name="Duncan E.J."/>
            <person name="Remnant E.J."/>
            <person name="Van Eeckhoven J."/>
            <person name="Graham B."/>
            <person name="Knapp R.A."/>
            <person name="Langford K.W."/>
            <person name="Kronenberg Z."/>
            <person name="Press M.O."/>
            <person name="Eacker S.M."/>
            <person name="Wilson-Rankin E.E."/>
            <person name="Purcell J."/>
            <person name="Lester P.J."/>
            <person name="Dearden P.K."/>
        </authorList>
    </citation>
    <scope>NUCLEOTIDE SEQUENCE</scope>
    <source>
        <strain evidence="2">Volc-1</strain>
    </source>
</reference>
<keyword evidence="3" id="KW-1185">Reference proteome</keyword>
<dbReference type="AlphaFoldDB" id="A0A834P7B5"/>
<evidence type="ECO:0000313" key="3">
    <source>
        <dbReference type="Proteomes" id="UP000600918"/>
    </source>
</evidence>
<evidence type="ECO:0000313" key="2">
    <source>
        <dbReference type="EMBL" id="KAF7431411.1"/>
    </source>
</evidence>
<evidence type="ECO:0000256" key="1">
    <source>
        <dbReference type="SAM" id="SignalP"/>
    </source>
</evidence>
<proteinExistence type="predicted"/>
<keyword evidence="1" id="KW-0732">Signal</keyword>
<organism evidence="2 3">
    <name type="scientific">Vespula pensylvanica</name>
    <name type="common">Western yellow jacket</name>
    <name type="synonym">Wasp</name>
    <dbReference type="NCBI Taxonomy" id="30213"/>
    <lineage>
        <taxon>Eukaryota</taxon>
        <taxon>Metazoa</taxon>
        <taxon>Ecdysozoa</taxon>
        <taxon>Arthropoda</taxon>
        <taxon>Hexapoda</taxon>
        <taxon>Insecta</taxon>
        <taxon>Pterygota</taxon>
        <taxon>Neoptera</taxon>
        <taxon>Endopterygota</taxon>
        <taxon>Hymenoptera</taxon>
        <taxon>Apocrita</taxon>
        <taxon>Aculeata</taxon>
        <taxon>Vespoidea</taxon>
        <taxon>Vespidae</taxon>
        <taxon>Vespinae</taxon>
        <taxon>Vespula</taxon>
    </lineage>
</organism>